<dbReference type="EMBL" id="MBEW02000012">
    <property type="protein sequence ID" value="RDY21118.1"/>
    <property type="molecule type" value="Genomic_DNA"/>
</dbReference>
<comment type="caution">
    <text evidence="3">The sequence shown here is derived from an EMBL/GenBank/DDBJ whole genome shotgun (WGS) entry which is preliminary data.</text>
</comment>
<dbReference type="Proteomes" id="UP000093352">
    <property type="component" value="Unassembled WGS sequence"/>
</dbReference>
<dbReference type="GO" id="GO:0005886">
    <property type="term" value="C:plasma membrane"/>
    <property type="evidence" value="ECO:0007669"/>
    <property type="project" value="TreeGrafter"/>
</dbReference>
<feature type="transmembrane region" description="Helical" evidence="1">
    <location>
        <begin position="361"/>
        <end position="380"/>
    </location>
</feature>
<protein>
    <submittedName>
        <fullName evidence="3">GGDEF domain-containing protein</fullName>
    </submittedName>
</protein>
<dbReference type="PANTHER" id="PTHR45138:SF23">
    <property type="entry name" value="SIGNALING PROTEIN"/>
    <property type="match status" value="1"/>
</dbReference>
<evidence type="ECO:0000313" key="3">
    <source>
        <dbReference type="EMBL" id="RDY21118.1"/>
    </source>
</evidence>
<feature type="transmembrane region" description="Helical" evidence="1">
    <location>
        <begin position="179"/>
        <end position="199"/>
    </location>
</feature>
<dbReference type="STRING" id="1871336.BBG48_08975"/>
<feature type="transmembrane region" description="Helical" evidence="1">
    <location>
        <begin position="249"/>
        <end position="267"/>
    </location>
</feature>
<gene>
    <name evidence="3" type="ORF">BBG48_006735</name>
</gene>
<evidence type="ECO:0000259" key="2">
    <source>
        <dbReference type="PROSITE" id="PS50887"/>
    </source>
</evidence>
<keyword evidence="1" id="KW-1133">Transmembrane helix</keyword>
<feature type="transmembrane region" description="Helical" evidence="1">
    <location>
        <begin position="333"/>
        <end position="355"/>
    </location>
</feature>
<dbReference type="GO" id="GO:0052621">
    <property type="term" value="F:diguanylate cyclase activity"/>
    <property type="evidence" value="ECO:0007669"/>
    <property type="project" value="TreeGrafter"/>
</dbReference>
<dbReference type="SMART" id="SM00267">
    <property type="entry name" value="GGDEF"/>
    <property type="match status" value="1"/>
</dbReference>
<dbReference type="GO" id="GO:1902201">
    <property type="term" value="P:negative regulation of bacterial-type flagellum-dependent cell motility"/>
    <property type="evidence" value="ECO:0007669"/>
    <property type="project" value="TreeGrafter"/>
</dbReference>
<keyword evidence="1" id="KW-0472">Membrane</keyword>
<dbReference type="NCBIfam" id="TIGR00254">
    <property type="entry name" value="GGDEF"/>
    <property type="match status" value="1"/>
</dbReference>
<dbReference type="InterPro" id="IPR050469">
    <property type="entry name" value="Diguanylate_Cyclase"/>
</dbReference>
<feature type="domain" description="GGDEF" evidence="2">
    <location>
        <begin position="428"/>
        <end position="562"/>
    </location>
</feature>
<proteinExistence type="predicted"/>
<name>A0A371IKU6_9FIRM</name>
<feature type="transmembrane region" description="Helical" evidence="1">
    <location>
        <begin position="279"/>
        <end position="297"/>
    </location>
</feature>
<keyword evidence="1" id="KW-0812">Transmembrane</keyword>
<dbReference type="InterPro" id="IPR000160">
    <property type="entry name" value="GGDEF_dom"/>
</dbReference>
<organism evidence="3 4">
    <name type="scientific">Criibacterium bergeronii</name>
    <dbReference type="NCBI Taxonomy" id="1871336"/>
    <lineage>
        <taxon>Bacteria</taxon>
        <taxon>Bacillati</taxon>
        <taxon>Bacillota</taxon>
        <taxon>Clostridia</taxon>
        <taxon>Peptostreptococcales</taxon>
        <taxon>Filifactoraceae</taxon>
        <taxon>Criibacterium</taxon>
    </lineage>
</organism>
<dbReference type="InterPro" id="IPR043128">
    <property type="entry name" value="Rev_trsase/Diguanyl_cyclase"/>
</dbReference>
<dbReference type="CDD" id="cd01949">
    <property type="entry name" value="GGDEF"/>
    <property type="match status" value="1"/>
</dbReference>
<dbReference type="InterPro" id="IPR029787">
    <property type="entry name" value="Nucleotide_cyclase"/>
</dbReference>
<evidence type="ECO:0000256" key="1">
    <source>
        <dbReference type="SAM" id="Phobius"/>
    </source>
</evidence>
<dbReference type="PROSITE" id="PS50887">
    <property type="entry name" value="GGDEF"/>
    <property type="match status" value="1"/>
</dbReference>
<dbReference type="AlphaFoldDB" id="A0A371IKU6"/>
<feature type="transmembrane region" description="Helical" evidence="1">
    <location>
        <begin position="12"/>
        <end position="31"/>
    </location>
</feature>
<dbReference type="GO" id="GO:0043709">
    <property type="term" value="P:cell adhesion involved in single-species biofilm formation"/>
    <property type="evidence" value="ECO:0007669"/>
    <property type="project" value="TreeGrafter"/>
</dbReference>
<reference evidence="3 4" key="1">
    <citation type="journal article" date="2016" name="Genome Announc.">
        <title>Draft Genome Sequence of Criibacterium bergeronii gen. nov., sp. nov., Strain CCRI-22567T, Isolated from a Vaginal Sample from a Woman with Bacterial Vaginosis.</title>
        <authorList>
            <person name="Maheux A.F."/>
            <person name="Berube E."/>
            <person name="Boudreau D.K."/>
            <person name="Raymond F."/>
            <person name="Corbeil J."/>
            <person name="Roy P.H."/>
            <person name="Boissinot M."/>
            <person name="Omar R.F."/>
        </authorList>
    </citation>
    <scope>NUCLEOTIDE SEQUENCE [LARGE SCALE GENOMIC DNA]</scope>
    <source>
        <strain evidence="3 4">CCRI-22567</strain>
    </source>
</reference>
<dbReference type="Pfam" id="PF00990">
    <property type="entry name" value="GGDEF"/>
    <property type="match status" value="1"/>
</dbReference>
<sequence>MDDKLKNTRYIFNTVMLLLILVGLTITLTSTRKSNLAANLRMNSFEINNFDAVWVVKKSGTLKLAKTSLPLCFASKKQSHPILLSKKLPILNSDTYLAIKLKGGDISAAVDGKLIYDFEQTDDSLFDGVSINSWHLIPIDMRASQKTVFITIQNPIVSINRAILGDKNDVYLRILKENLYNIAACIITFIAGLILMFLYKTYPRPDDTRRSAFNLGALAVVASIWQLFVVGLFQFFIGNRVAFSALENVMMFVTTVLGIKFIVSFVNKNAKCEDTFLSVFYILFAPQMILLIIGVMSISSLQFYYAVMVVLALVFSSIHHVRLSKADNIKPSSIHIIIIFCFTAMIFLEIYNYLVNAELDYILINICLCAMCFFMGKSYIIHIYSEMSEAAISESYRKLSITDSMTGLLNKNDFLIYTDNFSNIGLSPRSFCIVIDMNDLKYINDTYGHTEGDRAIKILADAIKNAYDGSNFRKFRVGGDEFMIIARSNSNEIENATIKLRDTLREKSKGLAYDVSASVGYENFDRMKDLDIKDTIKRADQKMYAEKRSVKKGINRKLLEYSAN</sequence>
<feature type="transmembrane region" description="Helical" evidence="1">
    <location>
        <begin position="303"/>
        <end position="321"/>
    </location>
</feature>
<dbReference type="PANTHER" id="PTHR45138">
    <property type="entry name" value="REGULATORY COMPONENTS OF SENSORY TRANSDUCTION SYSTEM"/>
    <property type="match status" value="1"/>
</dbReference>
<dbReference type="RefSeq" id="WP_068913055.1">
    <property type="nucleotide sequence ID" value="NZ_MBEW02000012.1"/>
</dbReference>
<keyword evidence="4" id="KW-1185">Reference proteome</keyword>
<evidence type="ECO:0000313" key="4">
    <source>
        <dbReference type="Proteomes" id="UP000093352"/>
    </source>
</evidence>
<accession>A0A371IKU6</accession>
<dbReference type="Gene3D" id="3.30.70.270">
    <property type="match status" value="1"/>
</dbReference>
<dbReference type="SUPFAM" id="SSF55073">
    <property type="entry name" value="Nucleotide cyclase"/>
    <property type="match status" value="1"/>
</dbReference>
<feature type="transmembrane region" description="Helical" evidence="1">
    <location>
        <begin position="211"/>
        <end position="237"/>
    </location>
</feature>